<dbReference type="InterPro" id="IPR006141">
    <property type="entry name" value="Intein_N"/>
</dbReference>
<organism evidence="2 3">
    <name type="scientific">Sinomicrobium weinanense</name>
    <dbReference type="NCBI Taxonomy" id="2842200"/>
    <lineage>
        <taxon>Bacteria</taxon>
        <taxon>Pseudomonadati</taxon>
        <taxon>Bacteroidota</taxon>
        <taxon>Flavobacteriia</taxon>
        <taxon>Flavobacteriales</taxon>
        <taxon>Flavobacteriaceae</taxon>
        <taxon>Sinomicrobium</taxon>
    </lineage>
</organism>
<dbReference type="InterPro" id="IPR003587">
    <property type="entry name" value="Hint_dom_N"/>
</dbReference>
<dbReference type="PROSITE" id="PS51148">
    <property type="entry name" value="AXH"/>
    <property type="match status" value="1"/>
</dbReference>
<dbReference type="CDD" id="cd00081">
    <property type="entry name" value="Hint"/>
    <property type="match status" value="1"/>
</dbReference>
<evidence type="ECO:0000313" key="2">
    <source>
        <dbReference type="EMBL" id="MBC9794708.1"/>
    </source>
</evidence>
<protein>
    <recommendedName>
        <fullName evidence="1">AXH domain-containing protein</fullName>
    </recommendedName>
</protein>
<accession>A0A926Q0C9</accession>
<dbReference type="GO" id="GO:0016539">
    <property type="term" value="P:intein-mediated protein splicing"/>
    <property type="evidence" value="ECO:0007669"/>
    <property type="project" value="InterPro"/>
</dbReference>
<dbReference type="AlphaFoldDB" id="A0A926Q0C9"/>
<sequence>MAQDVGISVEEANNIVENQLGANYVRESDEMLMSAVEVGNVVTLDSDSPSIDTNESFVVTSETVQESNLSTNEFDGVEGMNQFLTYTSPITTTMGEVIKGGTNIWGETLSKSQISNAKWLGRGLGVVGLGINAYQYNEAIKNNNQLGQEKAKMETVGNILMLYGGPIGWGVGGGAHLSLILNPTMEPAVHKPDWTKTCFVAGTKILLKDGISKNIEDIKVGDEILSVNMNTMEIEPDRVLIVPEKDEKYNKIYMEYDNGYTNIASAHHPFYVKGKGWSVYDVELAKKDLTFDIKQIELGDTVYYYDNGVLKETKIIKLEDQKKEALMYNIKYVKKNNTFFANGILVHNRYIN</sequence>
<dbReference type="Gene3D" id="2.170.16.10">
    <property type="entry name" value="Hedgehog/Intein (Hint) domain"/>
    <property type="match status" value="1"/>
</dbReference>
<evidence type="ECO:0000313" key="3">
    <source>
        <dbReference type="Proteomes" id="UP000653730"/>
    </source>
</evidence>
<dbReference type="RefSeq" id="WP_187963863.1">
    <property type="nucleotide sequence ID" value="NZ_JACVDC010000002.1"/>
</dbReference>
<proteinExistence type="predicted"/>
<feature type="domain" description="AXH" evidence="1">
    <location>
        <begin position="187"/>
        <end position="313"/>
    </location>
</feature>
<dbReference type="Pfam" id="PF08517">
    <property type="entry name" value="AXH"/>
    <property type="match status" value="1"/>
</dbReference>
<evidence type="ECO:0000259" key="1">
    <source>
        <dbReference type="PROSITE" id="PS51148"/>
    </source>
</evidence>
<dbReference type="SUPFAM" id="SSF51294">
    <property type="entry name" value="Hedgehog/intein (Hint) domain"/>
    <property type="match status" value="1"/>
</dbReference>
<dbReference type="GO" id="GO:0003723">
    <property type="term" value="F:RNA binding"/>
    <property type="evidence" value="ECO:0007669"/>
    <property type="project" value="InterPro"/>
</dbReference>
<dbReference type="PROSITE" id="PS50817">
    <property type="entry name" value="INTEIN_N_TER"/>
    <property type="match status" value="1"/>
</dbReference>
<dbReference type="InterPro" id="IPR036844">
    <property type="entry name" value="Hint_dom_sf"/>
</dbReference>
<gene>
    <name evidence="2" type="ORF">IBL28_01915</name>
</gene>
<dbReference type="EMBL" id="JACVDC010000002">
    <property type="protein sequence ID" value="MBC9794708.1"/>
    <property type="molecule type" value="Genomic_DNA"/>
</dbReference>
<dbReference type="Proteomes" id="UP000653730">
    <property type="component" value="Unassembled WGS sequence"/>
</dbReference>
<name>A0A926Q0C9_9FLAO</name>
<comment type="caution">
    <text evidence="2">The sequence shown here is derived from an EMBL/GenBank/DDBJ whole genome shotgun (WGS) entry which is preliminary data.</text>
</comment>
<keyword evidence="3" id="KW-1185">Reference proteome</keyword>
<dbReference type="InterPro" id="IPR003652">
    <property type="entry name" value="Ataxin_AXH_dom"/>
</dbReference>
<dbReference type="SMART" id="SM00306">
    <property type="entry name" value="HintN"/>
    <property type="match status" value="1"/>
</dbReference>
<reference evidence="2 3" key="1">
    <citation type="submission" date="2020-09" db="EMBL/GenBank/DDBJ databases">
        <title>Sinomicrobium weinanense sp. nov., a halophilic bacteria isolated from saline-alkali soil.</title>
        <authorList>
            <person name="Wu P."/>
            <person name="Ren H."/>
            <person name="Mei Y."/>
            <person name="Liang Y."/>
            <person name="Chen Z."/>
        </authorList>
    </citation>
    <scope>NUCLEOTIDE SEQUENCE [LARGE SCALE GENOMIC DNA]</scope>
    <source>
        <strain evidence="2 3">FJxs</strain>
    </source>
</reference>